<evidence type="ECO:0000313" key="1">
    <source>
        <dbReference type="EMBL" id="MDP2564425.1"/>
    </source>
</evidence>
<evidence type="ECO:0000313" key="2">
    <source>
        <dbReference type="Proteomes" id="UP001177212"/>
    </source>
</evidence>
<gene>
    <name evidence="1" type="ORF">Q8W34_07245</name>
</gene>
<keyword evidence="2" id="KW-1185">Reference proteome</keyword>
<name>A0ABT9FCR1_9GAMM</name>
<comment type="caution">
    <text evidence="1">The sequence shown here is derived from an EMBL/GenBank/DDBJ whole genome shotgun (WGS) entry which is preliminary data.</text>
</comment>
<sequence>MIYNSQPPKGVVVPDGSTHWIFGAVHPFFKVVMEPAELVMSQLMSVNLLFSSSPLYDALDKEVAYIEVGASWYKQKVYQFYDGEWLFVAPRVLDGGQLPSYKSLDLIELREIEIPQNAPTVQTVYGEGVLLGEVVKGGRVAVDLTQNPFGYRPVYLRQGEITKPAL</sequence>
<accession>A0ABT9FCR1</accession>
<organism evidence="1 2">
    <name type="scientific">Pseudoalteromonas marina</name>
    <dbReference type="NCBI Taxonomy" id="267375"/>
    <lineage>
        <taxon>Bacteria</taxon>
        <taxon>Pseudomonadati</taxon>
        <taxon>Pseudomonadota</taxon>
        <taxon>Gammaproteobacteria</taxon>
        <taxon>Alteromonadales</taxon>
        <taxon>Pseudoalteromonadaceae</taxon>
        <taxon>Pseudoalteromonas</taxon>
    </lineage>
</organism>
<dbReference type="RefSeq" id="WP_305471702.1">
    <property type="nucleotide sequence ID" value="NZ_JAUYVT010000004.1"/>
</dbReference>
<dbReference type="EMBL" id="JAUYVT010000004">
    <property type="protein sequence ID" value="MDP2564425.1"/>
    <property type="molecule type" value="Genomic_DNA"/>
</dbReference>
<proteinExistence type="predicted"/>
<protein>
    <submittedName>
        <fullName evidence="1">Uncharacterized protein</fullName>
    </submittedName>
</protein>
<reference evidence="1" key="1">
    <citation type="submission" date="2023-07" db="EMBL/GenBank/DDBJ databases">
        <title>Genome content predicts the carbon catabolic preferences of heterotrophic bacteria.</title>
        <authorList>
            <person name="Gralka M."/>
        </authorList>
    </citation>
    <scope>NUCLEOTIDE SEQUENCE</scope>
    <source>
        <strain evidence="1">4G09</strain>
    </source>
</reference>
<dbReference type="Proteomes" id="UP001177212">
    <property type="component" value="Unassembled WGS sequence"/>
</dbReference>